<name>A0A1A8RI03_9TELE</name>
<organism evidence="1">
    <name type="scientific">Nothobranchius rachovii</name>
    <name type="common">bluefin notho</name>
    <dbReference type="NCBI Taxonomy" id="451742"/>
    <lineage>
        <taxon>Eukaryota</taxon>
        <taxon>Metazoa</taxon>
        <taxon>Chordata</taxon>
        <taxon>Craniata</taxon>
        <taxon>Vertebrata</taxon>
        <taxon>Euteleostomi</taxon>
        <taxon>Actinopterygii</taxon>
        <taxon>Neopterygii</taxon>
        <taxon>Teleostei</taxon>
        <taxon>Neoteleostei</taxon>
        <taxon>Acanthomorphata</taxon>
        <taxon>Ovalentaria</taxon>
        <taxon>Atherinomorphae</taxon>
        <taxon>Cyprinodontiformes</taxon>
        <taxon>Nothobranchiidae</taxon>
        <taxon>Nothobranchius</taxon>
    </lineage>
</organism>
<gene>
    <name evidence="1" type="primary">BRAFLDRAFT_102100</name>
</gene>
<proteinExistence type="predicted"/>
<feature type="non-terminal residue" evidence="1">
    <location>
        <position position="67"/>
    </location>
</feature>
<protein>
    <submittedName>
        <fullName evidence="1">Uncharacterized protein</fullName>
    </submittedName>
</protein>
<reference evidence="1" key="1">
    <citation type="submission" date="2016-05" db="EMBL/GenBank/DDBJ databases">
        <authorList>
            <person name="Lavstsen T."/>
            <person name="Jespersen J.S."/>
        </authorList>
    </citation>
    <scope>NUCLEOTIDE SEQUENCE</scope>
    <source>
        <tissue evidence="1">Brain</tissue>
    </source>
</reference>
<accession>A0A1A8RI03</accession>
<evidence type="ECO:0000313" key="1">
    <source>
        <dbReference type="EMBL" id="SBS05651.1"/>
    </source>
</evidence>
<sequence>AGSLTQESEAQRLPLVTEEPASGEECSSRAALGMLCCYRCLCVCSCSCGCLRLQTPAAADACSCRHL</sequence>
<feature type="non-terminal residue" evidence="1">
    <location>
        <position position="1"/>
    </location>
</feature>
<dbReference type="EMBL" id="HAEH01017140">
    <property type="protein sequence ID" value="SBS05651.1"/>
    <property type="molecule type" value="Transcribed_RNA"/>
</dbReference>
<dbReference type="AlphaFoldDB" id="A0A1A8RI03"/>
<reference evidence="1" key="2">
    <citation type="submission" date="2016-06" db="EMBL/GenBank/DDBJ databases">
        <title>The genome of a short-lived fish provides insights into sex chromosome evolution and the genetic control of aging.</title>
        <authorList>
            <person name="Reichwald K."/>
            <person name="Felder M."/>
            <person name="Petzold A."/>
            <person name="Koch P."/>
            <person name="Groth M."/>
            <person name="Platzer M."/>
        </authorList>
    </citation>
    <scope>NUCLEOTIDE SEQUENCE</scope>
    <source>
        <tissue evidence="1">Brain</tissue>
    </source>
</reference>